<name>A0AAP0C2Y0_9ASPA</name>
<evidence type="ECO:0000259" key="4">
    <source>
        <dbReference type="PROSITE" id="PS51795"/>
    </source>
</evidence>
<sequence>MLKKRSSAVCRKTGLMSDHISLPSTTKFINRPTVSSPIPSSGSSAGFFPKGFSGTDAAAAVTSPTSILENKPFIAAGHNFIPDGKSRARSNTSSSVTRLHPWDGDDSKVVGLGIVEALSNGKADKQSSNTESRMVLFGSQLKVQIPSTSRNCDSHYLVEYGVKNKSSQLAMALLSPARSCFSAASPASESSPPPVLCLSPSEMKLSEDYTRVISHGPNPKTIHIFDTCNGFNTLTTEITFSAHGQSGYPSDDFLTFCHSCRKKLGQGKDIFMYRGEKAFCSHECRNREMLADDEMEDAANCGPLAPP</sequence>
<dbReference type="InterPro" id="IPR007650">
    <property type="entry name" value="Zf-FLZ_dom"/>
</dbReference>
<evidence type="ECO:0000256" key="2">
    <source>
        <dbReference type="ARBA" id="ARBA00022723"/>
    </source>
</evidence>
<dbReference type="PANTHER" id="PTHR46443">
    <property type="entry name" value="FCS-LIKE ZINC FINGER 8"/>
    <property type="match status" value="1"/>
</dbReference>
<feature type="domain" description="FLZ-type" evidence="4">
    <location>
        <begin position="252"/>
        <end position="296"/>
    </location>
</feature>
<dbReference type="PROSITE" id="PS51795">
    <property type="entry name" value="ZF_FLZ"/>
    <property type="match status" value="1"/>
</dbReference>
<dbReference type="Proteomes" id="UP001418222">
    <property type="component" value="Unassembled WGS sequence"/>
</dbReference>
<organism evidence="5 6">
    <name type="scientific">Platanthera zijinensis</name>
    <dbReference type="NCBI Taxonomy" id="2320716"/>
    <lineage>
        <taxon>Eukaryota</taxon>
        <taxon>Viridiplantae</taxon>
        <taxon>Streptophyta</taxon>
        <taxon>Embryophyta</taxon>
        <taxon>Tracheophyta</taxon>
        <taxon>Spermatophyta</taxon>
        <taxon>Magnoliopsida</taxon>
        <taxon>Liliopsida</taxon>
        <taxon>Asparagales</taxon>
        <taxon>Orchidaceae</taxon>
        <taxon>Orchidoideae</taxon>
        <taxon>Orchideae</taxon>
        <taxon>Orchidinae</taxon>
        <taxon>Platanthera</taxon>
    </lineage>
</organism>
<feature type="zinc finger region" description="FLZ-type" evidence="3">
    <location>
        <begin position="252"/>
        <end position="296"/>
    </location>
</feature>
<comment type="similarity">
    <text evidence="1">Belongs to the FLZ family.</text>
</comment>
<evidence type="ECO:0000313" key="5">
    <source>
        <dbReference type="EMBL" id="KAK8957011.1"/>
    </source>
</evidence>
<gene>
    <name evidence="5" type="ORF">KSP39_PZI000506</name>
</gene>
<comment type="caution">
    <text evidence="5">The sequence shown here is derived from an EMBL/GenBank/DDBJ whole genome shotgun (WGS) entry which is preliminary data.</text>
</comment>
<keyword evidence="6" id="KW-1185">Reference proteome</keyword>
<accession>A0AAP0C2Y0</accession>
<reference evidence="5 6" key="1">
    <citation type="journal article" date="2022" name="Nat. Plants">
        <title>Genomes of leafy and leafless Platanthera orchids illuminate the evolution of mycoheterotrophy.</title>
        <authorList>
            <person name="Li M.H."/>
            <person name="Liu K.W."/>
            <person name="Li Z."/>
            <person name="Lu H.C."/>
            <person name="Ye Q.L."/>
            <person name="Zhang D."/>
            <person name="Wang J.Y."/>
            <person name="Li Y.F."/>
            <person name="Zhong Z.M."/>
            <person name="Liu X."/>
            <person name="Yu X."/>
            <person name="Liu D.K."/>
            <person name="Tu X.D."/>
            <person name="Liu B."/>
            <person name="Hao Y."/>
            <person name="Liao X.Y."/>
            <person name="Jiang Y.T."/>
            <person name="Sun W.H."/>
            <person name="Chen J."/>
            <person name="Chen Y.Q."/>
            <person name="Ai Y."/>
            <person name="Zhai J.W."/>
            <person name="Wu S.S."/>
            <person name="Zhou Z."/>
            <person name="Hsiao Y.Y."/>
            <person name="Wu W.L."/>
            <person name="Chen Y.Y."/>
            <person name="Lin Y.F."/>
            <person name="Hsu J.L."/>
            <person name="Li C.Y."/>
            <person name="Wang Z.W."/>
            <person name="Zhao X."/>
            <person name="Zhong W.Y."/>
            <person name="Ma X.K."/>
            <person name="Ma L."/>
            <person name="Huang J."/>
            <person name="Chen G.Z."/>
            <person name="Huang M.Z."/>
            <person name="Huang L."/>
            <person name="Peng D.H."/>
            <person name="Luo Y.B."/>
            <person name="Zou S.Q."/>
            <person name="Chen S.P."/>
            <person name="Lan S."/>
            <person name="Tsai W.C."/>
            <person name="Van de Peer Y."/>
            <person name="Liu Z.J."/>
        </authorList>
    </citation>
    <scope>NUCLEOTIDE SEQUENCE [LARGE SCALE GENOMIC DNA]</scope>
    <source>
        <strain evidence="5">Lor287</strain>
    </source>
</reference>
<dbReference type="Pfam" id="PF04570">
    <property type="entry name" value="zf-FLZ"/>
    <property type="match status" value="1"/>
</dbReference>
<dbReference type="GO" id="GO:0046872">
    <property type="term" value="F:metal ion binding"/>
    <property type="evidence" value="ECO:0007669"/>
    <property type="project" value="UniProtKB-KW"/>
</dbReference>
<dbReference type="PANTHER" id="PTHR46443:SF3">
    <property type="entry name" value="PROTEIN MARD1"/>
    <property type="match status" value="1"/>
</dbReference>
<keyword evidence="2" id="KW-0479">Metal-binding</keyword>
<proteinExistence type="inferred from homology"/>
<dbReference type="InterPro" id="IPR044593">
    <property type="entry name" value="FLZ8/MARD1"/>
</dbReference>
<protein>
    <recommendedName>
        <fullName evidence="4">FLZ-type domain-containing protein</fullName>
    </recommendedName>
</protein>
<dbReference type="EMBL" id="JBBWWQ010000001">
    <property type="protein sequence ID" value="KAK8957011.1"/>
    <property type="molecule type" value="Genomic_DNA"/>
</dbReference>
<dbReference type="AlphaFoldDB" id="A0AAP0C2Y0"/>
<evidence type="ECO:0000313" key="6">
    <source>
        <dbReference type="Proteomes" id="UP001418222"/>
    </source>
</evidence>
<evidence type="ECO:0000256" key="3">
    <source>
        <dbReference type="PROSITE-ProRule" id="PRU01131"/>
    </source>
</evidence>
<evidence type="ECO:0000256" key="1">
    <source>
        <dbReference type="ARBA" id="ARBA00009374"/>
    </source>
</evidence>